<dbReference type="InterPro" id="IPR018389">
    <property type="entry name" value="DctP_fam"/>
</dbReference>
<keyword evidence="7" id="KW-1185">Reference proteome</keyword>
<evidence type="ECO:0000256" key="1">
    <source>
        <dbReference type="ARBA" id="ARBA00004196"/>
    </source>
</evidence>
<dbReference type="NCBIfam" id="NF037995">
    <property type="entry name" value="TRAP_S1"/>
    <property type="match status" value="1"/>
</dbReference>
<protein>
    <submittedName>
        <fullName evidence="6">ABC transporter substrate-binding protein</fullName>
    </submittedName>
</protein>
<organism evidence="6 7">
    <name type="scientific">Agarivorans gilvus</name>
    <dbReference type="NCBI Taxonomy" id="680279"/>
    <lineage>
        <taxon>Bacteria</taxon>
        <taxon>Pseudomonadati</taxon>
        <taxon>Pseudomonadota</taxon>
        <taxon>Gammaproteobacteria</taxon>
        <taxon>Alteromonadales</taxon>
        <taxon>Alteromonadaceae</taxon>
        <taxon>Agarivorans</taxon>
    </lineage>
</organism>
<name>A0ABQ1I442_9ALTE</name>
<dbReference type="PIRSF" id="PIRSF006470">
    <property type="entry name" value="DctB"/>
    <property type="match status" value="1"/>
</dbReference>
<gene>
    <name evidence="6" type="ORF">GCM10007414_30220</name>
</gene>
<comment type="caution">
    <text evidence="6">The sequence shown here is derived from an EMBL/GenBank/DDBJ whole genome shotgun (WGS) entry which is preliminary data.</text>
</comment>
<evidence type="ECO:0000313" key="6">
    <source>
        <dbReference type="EMBL" id="GGB14750.1"/>
    </source>
</evidence>
<evidence type="ECO:0000313" key="7">
    <source>
        <dbReference type="Proteomes" id="UP000651977"/>
    </source>
</evidence>
<evidence type="ECO:0000256" key="4">
    <source>
        <dbReference type="ARBA" id="ARBA00022729"/>
    </source>
</evidence>
<reference evidence="7" key="1">
    <citation type="journal article" date="2019" name="Int. J. Syst. Evol. Microbiol.">
        <title>The Global Catalogue of Microorganisms (GCM) 10K type strain sequencing project: providing services to taxonomists for standard genome sequencing and annotation.</title>
        <authorList>
            <consortium name="The Broad Institute Genomics Platform"/>
            <consortium name="The Broad Institute Genome Sequencing Center for Infectious Disease"/>
            <person name="Wu L."/>
            <person name="Ma J."/>
        </authorList>
    </citation>
    <scope>NUCLEOTIDE SEQUENCE [LARGE SCALE GENOMIC DNA]</scope>
    <source>
        <strain evidence="7">CGMCC 1.10131</strain>
    </source>
</reference>
<dbReference type="InterPro" id="IPR038404">
    <property type="entry name" value="TRAP_DctP_sf"/>
</dbReference>
<feature type="chain" id="PRO_5047520702" evidence="5">
    <location>
        <begin position="29"/>
        <end position="332"/>
    </location>
</feature>
<dbReference type="NCBIfam" id="TIGR00787">
    <property type="entry name" value="dctP"/>
    <property type="match status" value="1"/>
</dbReference>
<comment type="subcellular location">
    <subcellularLocation>
        <location evidence="1">Cell envelope</location>
    </subcellularLocation>
</comment>
<feature type="signal peptide" evidence="5">
    <location>
        <begin position="1"/>
        <end position="28"/>
    </location>
</feature>
<dbReference type="CDD" id="cd13603">
    <property type="entry name" value="PBP2_TRAP_Siap_TeaA_like"/>
    <property type="match status" value="1"/>
</dbReference>
<evidence type="ECO:0000256" key="5">
    <source>
        <dbReference type="SAM" id="SignalP"/>
    </source>
</evidence>
<evidence type="ECO:0000256" key="2">
    <source>
        <dbReference type="ARBA" id="ARBA00009023"/>
    </source>
</evidence>
<comment type="similarity">
    <text evidence="2">Belongs to the bacterial solute-binding protein 7 family.</text>
</comment>
<proteinExistence type="inferred from homology"/>
<accession>A0ABQ1I442</accession>
<keyword evidence="3" id="KW-0813">Transport</keyword>
<dbReference type="PANTHER" id="PTHR33376:SF4">
    <property type="entry name" value="SIALIC ACID-BINDING PERIPLASMIC PROTEIN SIAP"/>
    <property type="match status" value="1"/>
</dbReference>
<dbReference type="RefSeq" id="WP_055733401.1">
    <property type="nucleotide sequence ID" value="NZ_BMDY01000020.1"/>
</dbReference>
<dbReference type="PANTHER" id="PTHR33376">
    <property type="match status" value="1"/>
</dbReference>
<dbReference type="InterPro" id="IPR004682">
    <property type="entry name" value="TRAP_DctP"/>
</dbReference>
<sequence>MELKQKFTKGLSTALLFAGLGLATAAQAQTLRFGSNFALDHSSTKAMEVFKSELAKTDVDLDVNLFPALQLGGAQENVDQVRSGAIAGTWIGISYLSRIVPELEAVSIPFAFAERQQAFDLIDGAVGEKFNALLAEKGFVALGYMELGFRNVTNSKRPLNSASDFEGLKIRLQPNETHLATFRALKANPISMDVKEIYSAMQQGVIDGQENPYSIISTNRFNEVQTYLSDSQHFYDYIVVVVNKDSFERLSASEQAAVKASMTTAINWQREQAAADDQAAKQALIDAGMVFTPLTAETRAELRQRSSGIVDMLKQKIGAEIVEQVTTELAID</sequence>
<dbReference type="EMBL" id="BMDY01000020">
    <property type="protein sequence ID" value="GGB14750.1"/>
    <property type="molecule type" value="Genomic_DNA"/>
</dbReference>
<dbReference type="Proteomes" id="UP000651977">
    <property type="component" value="Unassembled WGS sequence"/>
</dbReference>
<evidence type="ECO:0000256" key="3">
    <source>
        <dbReference type="ARBA" id="ARBA00022448"/>
    </source>
</evidence>
<keyword evidence="4 5" id="KW-0732">Signal</keyword>
<dbReference type="Gene3D" id="3.40.190.170">
    <property type="entry name" value="Bacterial extracellular solute-binding protein, family 7"/>
    <property type="match status" value="1"/>
</dbReference>
<dbReference type="Pfam" id="PF03480">
    <property type="entry name" value="DctP"/>
    <property type="match status" value="1"/>
</dbReference>